<dbReference type="PANTHER" id="PTHR45667">
    <property type="entry name" value="S-ADENOSYLMETHIONINE MITOCHONDRIAL CARRIER PROTEIN"/>
    <property type="match status" value="1"/>
</dbReference>
<dbReference type="SUPFAM" id="SSF103506">
    <property type="entry name" value="Mitochondrial carrier"/>
    <property type="match status" value="1"/>
</dbReference>
<evidence type="ECO:0000256" key="1">
    <source>
        <dbReference type="ARBA" id="ARBA00004141"/>
    </source>
</evidence>
<evidence type="ECO:0008006" key="13">
    <source>
        <dbReference type="Google" id="ProtNLM"/>
    </source>
</evidence>
<dbReference type="EMBL" id="JAAAHW010002186">
    <property type="protein sequence ID" value="KAF9992468.1"/>
    <property type="molecule type" value="Genomic_DNA"/>
</dbReference>
<evidence type="ECO:0000313" key="12">
    <source>
        <dbReference type="Proteomes" id="UP000749646"/>
    </source>
</evidence>
<evidence type="ECO:0000256" key="4">
    <source>
        <dbReference type="ARBA" id="ARBA00022692"/>
    </source>
</evidence>
<dbReference type="GO" id="GO:0016020">
    <property type="term" value="C:membrane"/>
    <property type="evidence" value="ECO:0007669"/>
    <property type="project" value="UniProtKB-SubCell"/>
</dbReference>
<comment type="caution">
    <text evidence="11">The sequence shown here is derived from an EMBL/GenBank/DDBJ whole genome shotgun (WGS) entry which is preliminary data.</text>
</comment>
<comment type="similarity">
    <text evidence="2 9">Belongs to the mitochondrial carrier (TC 2.A.29) family.</text>
</comment>
<proteinExistence type="inferred from homology"/>
<feature type="transmembrane region" description="Helical" evidence="10">
    <location>
        <begin position="22"/>
        <end position="44"/>
    </location>
</feature>
<reference evidence="11" key="1">
    <citation type="journal article" date="2020" name="Fungal Divers.">
        <title>Resolving the Mortierellaceae phylogeny through synthesis of multi-gene phylogenetics and phylogenomics.</title>
        <authorList>
            <person name="Vandepol N."/>
            <person name="Liber J."/>
            <person name="Desiro A."/>
            <person name="Na H."/>
            <person name="Kennedy M."/>
            <person name="Barry K."/>
            <person name="Grigoriev I.V."/>
            <person name="Miller A.N."/>
            <person name="O'Donnell K."/>
            <person name="Stajich J.E."/>
            <person name="Bonito G."/>
        </authorList>
    </citation>
    <scope>NUCLEOTIDE SEQUENCE</scope>
    <source>
        <strain evidence="11">MES-2147</strain>
    </source>
</reference>
<evidence type="ECO:0000256" key="3">
    <source>
        <dbReference type="ARBA" id="ARBA00022448"/>
    </source>
</evidence>
<keyword evidence="4 8" id="KW-0812">Transmembrane</keyword>
<organism evidence="11 12">
    <name type="scientific">Modicella reniformis</name>
    <dbReference type="NCBI Taxonomy" id="1440133"/>
    <lineage>
        <taxon>Eukaryota</taxon>
        <taxon>Fungi</taxon>
        <taxon>Fungi incertae sedis</taxon>
        <taxon>Mucoromycota</taxon>
        <taxon>Mortierellomycotina</taxon>
        <taxon>Mortierellomycetes</taxon>
        <taxon>Mortierellales</taxon>
        <taxon>Mortierellaceae</taxon>
        <taxon>Modicella</taxon>
    </lineage>
</organism>
<dbReference type="Gene3D" id="1.50.40.10">
    <property type="entry name" value="Mitochondrial carrier domain"/>
    <property type="match status" value="1"/>
</dbReference>
<evidence type="ECO:0000256" key="9">
    <source>
        <dbReference type="RuleBase" id="RU000488"/>
    </source>
</evidence>
<sequence length="118" mass="11932">MTDLASSPPSLAVLSMPPKDATLLHCMLAGALAGTAVDTALFPLDTLKTRLQSKAGFAASGGFRGVYSGLTSAVIGSAPSASMFFVTYEALKTTLSAVIPDPQFAPAVHMLSASGGEI</sequence>
<evidence type="ECO:0000256" key="7">
    <source>
        <dbReference type="ARBA" id="ARBA00023136"/>
    </source>
</evidence>
<evidence type="ECO:0000256" key="10">
    <source>
        <dbReference type="SAM" id="Phobius"/>
    </source>
</evidence>
<feature type="non-terminal residue" evidence="11">
    <location>
        <position position="1"/>
    </location>
</feature>
<evidence type="ECO:0000313" key="11">
    <source>
        <dbReference type="EMBL" id="KAF9992468.1"/>
    </source>
</evidence>
<keyword evidence="3 9" id="KW-0813">Transport</keyword>
<comment type="subcellular location">
    <subcellularLocation>
        <location evidence="1">Membrane</location>
        <topology evidence="1">Multi-pass membrane protein</topology>
    </subcellularLocation>
</comment>
<dbReference type="OrthoDB" id="276989at2759"/>
<dbReference type="Proteomes" id="UP000749646">
    <property type="component" value="Unassembled WGS sequence"/>
</dbReference>
<evidence type="ECO:0000256" key="2">
    <source>
        <dbReference type="ARBA" id="ARBA00006375"/>
    </source>
</evidence>
<dbReference type="PROSITE" id="PS50920">
    <property type="entry name" value="SOLCAR"/>
    <property type="match status" value="1"/>
</dbReference>
<keyword evidence="6 10" id="KW-1133">Transmembrane helix</keyword>
<evidence type="ECO:0000256" key="8">
    <source>
        <dbReference type="PROSITE-ProRule" id="PRU00282"/>
    </source>
</evidence>
<dbReference type="AlphaFoldDB" id="A0A9P6MD02"/>
<name>A0A9P6MD02_9FUNG</name>
<accession>A0A9P6MD02</accession>
<dbReference type="Pfam" id="PF00153">
    <property type="entry name" value="Mito_carr"/>
    <property type="match status" value="1"/>
</dbReference>
<gene>
    <name evidence="11" type="ORF">BGZ65_012200</name>
</gene>
<dbReference type="InterPro" id="IPR018108">
    <property type="entry name" value="MCP_transmembrane"/>
</dbReference>
<keyword evidence="12" id="KW-1185">Reference proteome</keyword>
<evidence type="ECO:0000256" key="6">
    <source>
        <dbReference type="ARBA" id="ARBA00022989"/>
    </source>
</evidence>
<evidence type="ECO:0000256" key="5">
    <source>
        <dbReference type="ARBA" id="ARBA00022737"/>
    </source>
</evidence>
<keyword evidence="7 8" id="KW-0472">Membrane</keyword>
<keyword evidence="5" id="KW-0677">Repeat</keyword>
<dbReference type="InterPro" id="IPR023395">
    <property type="entry name" value="MCP_dom_sf"/>
</dbReference>
<feature type="repeat" description="Solcar" evidence="8">
    <location>
        <begin position="21"/>
        <end position="94"/>
    </location>
</feature>
<protein>
    <recommendedName>
        <fullName evidence="13">S-adenosylmethionine mitochondrial carrier protein</fullName>
    </recommendedName>
</protein>